<organism evidence="6">
    <name type="scientific">uncultured marine thaumarchaeote AD1000_19_G07</name>
    <dbReference type="NCBI Taxonomy" id="1455897"/>
    <lineage>
        <taxon>Archaea</taxon>
        <taxon>Nitrososphaerota</taxon>
        <taxon>environmental samples</taxon>
    </lineage>
</organism>
<dbReference type="InterPro" id="IPR027417">
    <property type="entry name" value="P-loop_NTPase"/>
</dbReference>
<keyword evidence="4 6" id="KW-0067">ATP-binding</keyword>
<dbReference type="PANTHER" id="PTHR42798:SF2">
    <property type="entry name" value="ABC TRANSPORTER ATP-BINDING PROTEIN MG467-RELATED"/>
    <property type="match status" value="1"/>
</dbReference>
<proteinExistence type="inferred from homology"/>
<gene>
    <name evidence="6" type="primary">ABC.CD.A</name>
</gene>
<dbReference type="InterPro" id="IPR003439">
    <property type="entry name" value="ABC_transporter-like_ATP-bd"/>
</dbReference>
<evidence type="ECO:0000256" key="2">
    <source>
        <dbReference type="ARBA" id="ARBA00022448"/>
    </source>
</evidence>
<protein>
    <submittedName>
        <fullName evidence="6">ABC transporter ATP-binding protein (ABC.CD.A)</fullName>
    </submittedName>
</protein>
<keyword evidence="3" id="KW-0547">Nucleotide-binding</keyword>
<evidence type="ECO:0000256" key="3">
    <source>
        <dbReference type="ARBA" id="ARBA00022741"/>
    </source>
</evidence>
<dbReference type="InterPro" id="IPR017911">
    <property type="entry name" value="MacB-like_ATP-bd"/>
</dbReference>
<dbReference type="GO" id="GO:0016887">
    <property type="term" value="F:ATP hydrolysis activity"/>
    <property type="evidence" value="ECO:0007669"/>
    <property type="project" value="InterPro"/>
</dbReference>
<name>A0A075FQP3_9ARCH</name>
<accession>A0A075FQP3</accession>
<evidence type="ECO:0000313" key="6">
    <source>
        <dbReference type="EMBL" id="AIE92022.1"/>
    </source>
</evidence>
<dbReference type="GO" id="GO:0098796">
    <property type="term" value="C:membrane protein complex"/>
    <property type="evidence" value="ECO:0007669"/>
    <property type="project" value="UniProtKB-ARBA"/>
</dbReference>
<comment type="similarity">
    <text evidence="1">Belongs to the ABC transporter superfamily.</text>
</comment>
<dbReference type="InterPro" id="IPR003593">
    <property type="entry name" value="AAA+_ATPase"/>
</dbReference>
<evidence type="ECO:0000256" key="1">
    <source>
        <dbReference type="ARBA" id="ARBA00005417"/>
    </source>
</evidence>
<dbReference type="Gene3D" id="3.40.50.300">
    <property type="entry name" value="P-loop containing nucleotide triphosphate hydrolases"/>
    <property type="match status" value="1"/>
</dbReference>
<evidence type="ECO:0000259" key="5">
    <source>
        <dbReference type="PROSITE" id="PS50893"/>
    </source>
</evidence>
<dbReference type="PROSITE" id="PS00211">
    <property type="entry name" value="ABC_TRANSPORTER_1"/>
    <property type="match status" value="1"/>
</dbReference>
<dbReference type="SUPFAM" id="SSF52540">
    <property type="entry name" value="P-loop containing nucleoside triphosphate hydrolases"/>
    <property type="match status" value="1"/>
</dbReference>
<keyword evidence="2" id="KW-0813">Transport</keyword>
<reference evidence="6" key="1">
    <citation type="journal article" date="2014" name="Genome Biol. Evol.">
        <title>Pangenome evidence for extensive interdomain horizontal transfer affecting lineage core and shell genes in uncultured planktonic thaumarchaeota and euryarchaeota.</title>
        <authorList>
            <person name="Deschamps P."/>
            <person name="Zivanovic Y."/>
            <person name="Moreira D."/>
            <person name="Rodriguez-Valera F."/>
            <person name="Lopez-Garcia P."/>
        </authorList>
    </citation>
    <scope>NUCLEOTIDE SEQUENCE</scope>
</reference>
<sequence>MSSVILKTDSLRKVYSGGGLDTVALDNVDIKIDSGEFIAIMGPSGSGKSTLLNLIGALDSPTSGKIQIDGIETTTLNSAGLALLRNKKIGFIFQSFNLISRFSALANVELPLSILGVGATERKKRAYEMLKMVGLEDRWQNNPNQLSGGQQQRVAIARALSVNPPIILGDEPTGNLDTKTSKSIIDLLYNLNQEVGKTVILVTHDPEVAMRCSRVITVKDGNIDDHDYDIREKKTIS</sequence>
<dbReference type="GO" id="GO:0022857">
    <property type="term" value="F:transmembrane transporter activity"/>
    <property type="evidence" value="ECO:0007669"/>
    <property type="project" value="UniProtKB-ARBA"/>
</dbReference>
<dbReference type="InterPro" id="IPR017871">
    <property type="entry name" value="ABC_transporter-like_CS"/>
</dbReference>
<dbReference type="FunFam" id="3.40.50.300:FF:000032">
    <property type="entry name" value="Export ABC transporter ATP-binding protein"/>
    <property type="match status" value="1"/>
</dbReference>
<dbReference type="PROSITE" id="PS50893">
    <property type="entry name" value="ABC_TRANSPORTER_2"/>
    <property type="match status" value="1"/>
</dbReference>
<dbReference type="EMBL" id="KF900355">
    <property type="protein sequence ID" value="AIE92022.1"/>
    <property type="molecule type" value="Genomic_DNA"/>
</dbReference>
<dbReference type="Pfam" id="PF00005">
    <property type="entry name" value="ABC_tran"/>
    <property type="match status" value="1"/>
</dbReference>
<dbReference type="AlphaFoldDB" id="A0A075FQP3"/>
<evidence type="ECO:0000256" key="4">
    <source>
        <dbReference type="ARBA" id="ARBA00022840"/>
    </source>
</evidence>
<dbReference type="GO" id="GO:0005524">
    <property type="term" value="F:ATP binding"/>
    <property type="evidence" value="ECO:0007669"/>
    <property type="project" value="UniProtKB-KW"/>
</dbReference>
<dbReference type="PANTHER" id="PTHR42798">
    <property type="entry name" value="LIPOPROTEIN-RELEASING SYSTEM ATP-BINDING PROTEIN LOLD"/>
    <property type="match status" value="1"/>
</dbReference>
<feature type="domain" description="ABC transporter" evidence="5">
    <location>
        <begin position="6"/>
        <end position="236"/>
    </location>
</feature>
<dbReference type="CDD" id="cd03255">
    <property type="entry name" value="ABC_MJ0796_LolCDE_FtsE"/>
    <property type="match status" value="1"/>
</dbReference>
<dbReference type="SMART" id="SM00382">
    <property type="entry name" value="AAA"/>
    <property type="match status" value="1"/>
</dbReference>